<comment type="caution">
    <text evidence="3">The sequence shown here is derived from an EMBL/GenBank/DDBJ whole genome shotgun (WGS) entry which is preliminary data.</text>
</comment>
<name>A0A7K0D870_9NOCA</name>
<feature type="compositionally biased region" description="Polar residues" evidence="1">
    <location>
        <begin position="175"/>
        <end position="186"/>
    </location>
</feature>
<dbReference type="RefSeq" id="WP_153412847.1">
    <property type="nucleotide sequence ID" value="NZ_WEGK01000011.1"/>
</dbReference>
<dbReference type="InterPro" id="IPR014710">
    <property type="entry name" value="RmlC-like_jellyroll"/>
</dbReference>
<evidence type="ECO:0000259" key="2">
    <source>
        <dbReference type="Pfam" id="PF07883"/>
    </source>
</evidence>
<dbReference type="InterPro" id="IPR053146">
    <property type="entry name" value="QDO-like"/>
</dbReference>
<protein>
    <recommendedName>
        <fullName evidence="2">Cupin type-2 domain-containing protein</fullName>
    </recommendedName>
</protein>
<feature type="domain" description="Cupin type-2" evidence="2">
    <location>
        <begin position="42"/>
        <end position="110"/>
    </location>
</feature>
<gene>
    <name evidence="3" type="ORF">NRB20_48920</name>
</gene>
<dbReference type="PANTHER" id="PTHR36440:SF1">
    <property type="entry name" value="PUTATIVE (AFU_ORTHOLOGUE AFUA_8G07350)-RELATED"/>
    <property type="match status" value="1"/>
</dbReference>
<accession>A0A7K0D870</accession>
<organism evidence="3 4">
    <name type="scientific">Nocardia macrotermitis</name>
    <dbReference type="NCBI Taxonomy" id="2585198"/>
    <lineage>
        <taxon>Bacteria</taxon>
        <taxon>Bacillati</taxon>
        <taxon>Actinomycetota</taxon>
        <taxon>Actinomycetes</taxon>
        <taxon>Mycobacteriales</taxon>
        <taxon>Nocardiaceae</taxon>
        <taxon>Nocardia</taxon>
    </lineage>
</organism>
<dbReference type="InterPro" id="IPR013096">
    <property type="entry name" value="Cupin_2"/>
</dbReference>
<proteinExistence type="predicted"/>
<dbReference type="EMBL" id="WEGK01000011">
    <property type="protein sequence ID" value="MQY21779.1"/>
    <property type="molecule type" value="Genomic_DNA"/>
</dbReference>
<dbReference type="Proteomes" id="UP000438448">
    <property type="component" value="Unassembled WGS sequence"/>
</dbReference>
<dbReference type="InterPro" id="IPR011051">
    <property type="entry name" value="RmlC_Cupin_sf"/>
</dbReference>
<reference evidence="3 4" key="1">
    <citation type="submission" date="2019-10" db="EMBL/GenBank/DDBJ databases">
        <title>Nocardia macrotermitis sp. nov. and Nocardia aurantia sp. nov., isolated from the gut of fungus growing-termite Macrotermes natalensis.</title>
        <authorList>
            <person name="Benndorf R."/>
            <person name="Schwitalla J."/>
            <person name="Martin K."/>
            <person name="De Beer W."/>
            <person name="Kaster A.-K."/>
            <person name="Vollmers J."/>
            <person name="Poulsen M."/>
            <person name="Beemelmanns C."/>
        </authorList>
    </citation>
    <scope>NUCLEOTIDE SEQUENCE [LARGE SCALE GENOMIC DNA]</scope>
    <source>
        <strain evidence="3 4">RB20</strain>
    </source>
</reference>
<dbReference type="Gene3D" id="2.60.120.10">
    <property type="entry name" value="Jelly Rolls"/>
    <property type="match status" value="1"/>
</dbReference>
<dbReference type="OrthoDB" id="9791637at2"/>
<feature type="region of interest" description="Disordered" evidence="1">
    <location>
        <begin position="153"/>
        <end position="186"/>
    </location>
</feature>
<dbReference type="AlphaFoldDB" id="A0A7K0D870"/>
<sequence>MKTDERALLVRHDEAERLDTMGVRLYADHDTTGGVLSGNRAYLPAGTDGPPPHFHTGSAELFFMLAGQLRVLAGQEILDISEGDFLLVPAGMTHAWAAPDDSPADVLVIFTPGIERFDYFRLGDRIRKGQAAPSEILSTQDRFDNHFVDSPLWRQARGTDPRPLLNPQDQREEFLSSNVFKSQPEE</sequence>
<evidence type="ECO:0000256" key="1">
    <source>
        <dbReference type="SAM" id="MobiDB-lite"/>
    </source>
</evidence>
<dbReference type="PANTHER" id="PTHR36440">
    <property type="entry name" value="PUTATIVE (AFU_ORTHOLOGUE AFUA_8G07350)-RELATED"/>
    <property type="match status" value="1"/>
</dbReference>
<evidence type="ECO:0000313" key="4">
    <source>
        <dbReference type="Proteomes" id="UP000438448"/>
    </source>
</evidence>
<dbReference type="SUPFAM" id="SSF51182">
    <property type="entry name" value="RmlC-like cupins"/>
    <property type="match status" value="1"/>
</dbReference>
<evidence type="ECO:0000313" key="3">
    <source>
        <dbReference type="EMBL" id="MQY21779.1"/>
    </source>
</evidence>
<dbReference type="Pfam" id="PF07883">
    <property type="entry name" value="Cupin_2"/>
    <property type="match status" value="1"/>
</dbReference>
<keyword evidence="4" id="KW-1185">Reference proteome</keyword>